<proteinExistence type="predicted"/>
<dbReference type="SUPFAM" id="SSF52440">
    <property type="entry name" value="PreATP-grasp domain"/>
    <property type="match status" value="1"/>
</dbReference>
<evidence type="ECO:0000313" key="8">
    <source>
        <dbReference type="Proteomes" id="UP000570361"/>
    </source>
</evidence>
<evidence type="ECO:0000313" key="7">
    <source>
        <dbReference type="EMBL" id="MBB3110705.1"/>
    </source>
</evidence>
<accession>A0A7W5AXQ8</accession>
<dbReference type="AlphaFoldDB" id="A0A7W5AXQ8"/>
<evidence type="ECO:0000256" key="2">
    <source>
        <dbReference type="ARBA" id="ARBA00022723"/>
    </source>
</evidence>
<evidence type="ECO:0000259" key="6">
    <source>
        <dbReference type="Pfam" id="PF03738"/>
    </source>
</evidence>
<comment type="caution">
    <text evidence="7">The sequence shown here is derived from an EMBL/GenBank/DDBJ whole genome shotgun (WGS) entry which is preliminary data.</text>
</comment>
<keyword evidence="8" id="KW-1185">Reference proteome</keyword>
<dbReference type="SUPFAM" id="SSF56059">
    <property type="entry name" value="Glutathione synthetase ATP-binding domain-like"/>
    <property type="match status" value="1"/>
</dbReference>
<dbReference type="GO" id="GO:0005524">
    <property type="term" value="F:ATP binding"/>
    <property type="evidence" value="ECO:0007669"/>
    <property type="project" value="UniProtKB-KW"/>
</dbReference>
<dbReference type="InterPro" id="IPR016185">
    <property type="entry name" value="PreATP-grasp_dom_sf"/>
</dbReference>
<dbReference type="GO" id="GO:0046872">
    <property type="term" value="F:metal ion binding"/>
    <property type="evidence" value="ECO:0007669"/>
    <property type="project" value="UniProtKB-KW"/>
</dbReference>
<dbReference type="Proteomes" id="UP000570361">
    <property type="component" value="Unassembled WGS sequence"/>
</dbReference>
<evidence type="ECO:0000256" key="1">
    <source>
        <dbReference type="ARBA" id="ARBA00022598"/>
    </source>
</evidence>
<evidence type="ECO:0000256" key="4">
    <source>
        <dbReference type="ARBA" id="ARBA00022840"/>
    </source>
</evidence>
<keyword evidence="2" id="KW-0479">Metal-binding</keyword>
<organism evidence="7 8">
    <name type="scientific">Paenibacillus phyllosphaerae</name>
    <dbReference type="NCBI Taxonomy" id="274593"/>
    <lineage>
        <taxon>Bacteria</taxon>
        <taxon>Bacillati</taxon>
        <taxon>Bacillota</taxon>
        <taxon>Bacilli</taxon>
        <taxon>Bacillales</taxon>
        <taxon>Paenibacillaceae</taxon>
        <taxon>Paenibacillus</taxon>
    </lineage>
</organism>
<protein>
    <submittedName>
        <fullName evidence="7">Glutathionylspermidine synthase</fullName>
    </submittedName>
</protein>
<evidence type="ECO:0000256" key="3">
    <source>
        <dbReference type="ARBA" id="ARBA00022741"/>
    </source>
</evidence>
<dbReference type="Gene3D" id="3.30.1490.330">
    <property type="match status" value="1"/>
</dbReference>
<keyword evidence="1" id="KW-0436">Ligase</keyword>
<dbReference type="GO" id="GO:0016874">
    <property type="term" value="F:ligase activity"/>
    <property type="evidence" value="ECO:0007669"/>
    <property type="project" value="UniProtKB-KW"/>
</dbReference>
<dbReference type="EMBL" id="JACHXK010000005">
    <property type="protein sequence ID" value="MBB3110705.1"/>
    <property type="molecule type" value="Genomic_DNA"/>
</dbReference>
<dbReference type="RefSeq" id="WP_183600602.1">
    <property type="nucleotide sequence ID" value="NZ_JACHXK010000005.1"/>
</dbReference>
<dbReference type="Pfam" id="PF03738">
    <property type="entry name" value="GSP_synth"/>
    <property type="match status" value="1"/>
</dbReference>
<sequence length="406" mass="44543">MSKAVVFEAVGTPHPNRAERTEELKAHGFGWADLEGEPYWLDQAVAMRPDCYEELREASARLWQVFDKAARFVHGKHDLYTMIGIPEVLFDPLDTLPLQPEGMLSRYARFDFAIAEDGTIKLLELNADTPTGYVEASVATPLVCGWHGLGTVNERMPAALKAAWSSERPEAVACIAYGEHAEDTGTVDMLARHSGLPIRGVDCLALSIDEGVVKDGEGEPIRRMFALYPKEWMGVDDGGEALSYAISSGQLQLFNSIHAVLLQSKGLQALIWGLYELDLLFTEEERSAIARYMLPTYTDPLVEGGYVSKSMFGREGGSVIIYDEQGQTVEKDEDGFDTSAIFPLIYQQRAELARVRLAGGEFHLLVGMFVINGEPCGLLGRAGGLITGNTSHFVAIGVKDHEPVES</sequence>
<keyword evidence="5" id="KW-0460">Magnesium</keyword>
<feature type="domain" description="Glutathionylspermidine synthase pre-ATP-grasp-like" evidence="6">
    <location>
        <begin position="22"/>
        <end position="395"/>
    </location>
</feature>
<gene>
    <name evidence="7" type="ORF">FHS18_002772</name>
</gene>
<reference evidence="7 8" key="1">
    <citation type="submission" date="2020-08" db="EMBL/GenBank/DDBJ databases">
        <title>Genomic Encyclopedia of Type Strains, Phase III (KMG-III): the genomes of soil and plant-associated and newly described type strains.</title>
        <authorList>
            <person name="Whitman W."/>
        </authorList>
    </citation>
    <scope>NUCLEOTIDE SEQUENCE [LARGE SCALE GENOMIC DNA]</scope>
    <source>
        <strain evidence="7 8">CECT 5862</strain>
    </source>
</reference>
<keyword evidence="4" id="KW-0067">ATP-binding</keyword>
<evidence type="ECO:0000256" key="5">
    <source>
        <dbReference type="ARBA" id="ARBA00022842"/>
    </source>
</evidence>
<name>A0A7W5AXQ8_9BACL</name>
<dbReference type="InterPro" id="IPR005494">
    <property type="entry name" value="GSPS_pre-ATP-grasp-like_dom"/>
</dbReference>
<keyword evidence="3" id="KW-0547">Nucleotide-binding</keyword>